<evidence type="ECO:0000313" key="3">
    <source>
        <dbReference type="Proteomes" id="UP000245263"/>
    </source>
</evidence>
<accession>A0ABM7UGK3</accession>
<dbReference type="InterPro" id="IPR011055">
    <property type="entry name" value="Dup_hybrid_motif"/>
</dbReference>
<dbReference type="EMBL" id="AP025028">
    <property type="protein sequence ID" value="BDA77755.1"/>
    <property type="molecule type" value="Genomic_DNA"/>
</dbReference>
<reference evidence="2 3" key="1">
    <citation type="submission" date="2021-08" db="EMBL/GenBank/DDBJ databases">
        <title>Complete genome sequence of Leptospira kobayashii strain E30.</title>
        <authorList>
            <person name="Nakao R."/>
            <person name="Nakamura S."/>
            <person name="Masuzawa T."/>
            <person name="Koizumi N."/>
        </authorList>
    </citation>
    <scope>NUCLEOTIDE SEQUENCE [LARGE SCALE GENOMIC DNA]</scope>
    <source>
        <strain evidence="2 3">E30</strain>
    </source>
</reference>
<dbReference type="PANTHER" id="PTHR21666:SF270">
    <property type="entry name" value="MUREIN HYDROLASE ACTIVATOR ENVC"/>
    <property type="match status" value="1"/>
</dbReference>
<dbReference type="PANTHER" id="PTHR21666">
    <property type="entry name" value="PEPTIDASE-RELATED"/>
    <property type="match status" value="1"/>
</dbReference>
<proteinExistence type="predicted"/>
<evidence type="ECO:0000313" key="2">
    <source>
        <dbReference type="EMBL" id="BDA77755.1"/>
    </source>
</evidence>
<dbReference type="Proteomes" id="UP000245263">
    <property type="component" value="Chromosome 1"/>
</dbReference>
<sequence>MIEIETEDGVELKFRNKNANPWTRNSIKIEANITNLESNTEFPLFTVIKGTEENFITKFTFKEKGKYYYRSFGYRVRPGDWDSVHDDSVIYELPFEDGKRIKIGQAYNGKVTHQGQFAYAIDFTMPIGTPILAAREGYVIATESKFTEGGFSPELWTKANFVSIQQEDGTVANYAHLNKGGVAVRVGDKVSAGQLIGYSGNTGYTQGPHLHFEIHKPNKKFEATTVPTVFKTQNGERDTIKEYFVYWKPKPGESKPVDFLLDEDIILCKLNAKRERIACGSENFKLGESVIVSLDFIQPGDHKIEVTVINLEQSVKPLMLEWRSRLENVYEGGYFELSKSPYIQGKWKAEVKVDDRFRKTLNFSVGNTNIK</sequence>
<evidence type="ECO:0000259" key="1">
    <source>
        <dbReference type="Pfam" id="PF01551"/>
    </source>
</evidence>
<keyword evidence="3" id="KW-1185">Reference proteome</keyword>
<name>A0ABM7UGK3_9LEPT</name>
<organism evidence="2 3">
    <name type="scientific">Leptospira kobayashii</name>
    <dbReference type="NCBI Taxonomy" id="1917830"/>
    <lineage>
        <taxon>Bacteria</taxon>
        <taxon>Pseudomonadati</taxon>
        <taxon>Spirochaetota</taxon>
        <taxon>Spirochaetia</taxon>
        <taxon>Leptospirales</taxon>
        <taxon>Leptospiraceae</taxon>
        <taxon>Leptospira</taxon>
    </lineage>
</organism>
<dbReference type="InterPro" id="IPR016047">
    <property type="entry name" value="M23ase_b-sheet_dom"/>
</dbReference>
<dbReference type="SUPFAM" id="SSF51261">
    <property type="entry name" value="Duplicated hybrid motif"/>
    <property type="match status" value="1"/>
</dbReference>
<gene>
    <name evidence="2" type="ORF">LPTSP3_g06850</name>
</gene>
<feature type="domain" description="M23ase beta-sheet core" evidence="1">
    <location>
        <begin position="117"/>
        <end position="220"/>
    </location>
</feature>
<dbReference type="Gene3D" id="2.70.70.10">
    <property type="entry name" value="Glucose Permease (Domain IIA)"/>
    <property type="match status" value="1"/>
</dbReference>
<protein>
    <submittedName>
        <fullName evidence="2">Metalloendopeptidase</fullName>
    </submittedName>
</protein>
<dbReference type="Pfam" id="PF01551">
    <property type="entry name" value="Peptidase_M23"/>
    <property type="match status" value="1"/>
</dbReference>
<dbReference type="CDD" id="cd12797">
    <property type="entry name" value="M23_peptidase"/>
    <property type="match status" value="1"/>
</dbReference>
<dbReference type="InterPro" id="IPR050570">
    <property type="entry name" value="Cell_wall_metabolism_enzyme"/>
</dbReference>